<accession>A0A0A8JCY8</accession>
<protein>
    <submittedName>
        <fullName evidence="2">Phytoplasmal effector causing phyllody symptoms 1</fullName>
    </submittedName>
</protein>
<dbReference type="InterPro" id="IPR021970">
    <property type="entry name" value="SVM_signal"/>
</dbReference>
<feature type="domain" description="Sequence-variable mosaic (SVM) signal sequence" evidence="1">
    <location>
        <begin position="1"/>
        <end position="35"/>
    </location>
</feature>
<evidence type="ECO:0000259" key="1">
    <source>
        <dbReference type="Pfam" id="PF12113"/>
    </source>
</evidence>
<dbReference type="EMBL" id="AB862486">
    <property type="protein sequence ID" value="BAQ08262.1"/>
    <property type="molecule type" value="Genomic_DNA"/>
</dbReference>
<evidence type="ECO:0000313" key="2">
    <source>
        <dbReference type="EMBL" id="BAQ08262.1"/>
    </source>
</evidence>
<gene>
    <name evidence="2" type="primary">phyl1</name>
</gene>
<sequence length="92" mass="10585">MFKIKNNLLLLLNVFIVFTLLGLFLITNNQQVMGMNKDIASASNNNPNITNYSIEENIINLKYKIRENAVKKINTESEIQQLSNNDPKKILF</sequence>
<proteinExistence type="predicted"/>
<dbReference type="AlphaFoldDB" id="A0A0A8JCY8"/>
<organism evidence="2">
    <name type="scientific">Peach yellows phytoplasma PYR</name>
    <dbReference type="NCBI Taxonomy" id="1412910"/>
    <lineage>
        <taxon>Bacteria</taxon>
        <taxon>Bacillati</taxon>
        <taxon>Mycoplasmatota</taxon>
        <taxon>Mollicutes</taxon>
        <taxon>Acholeplasmatales</taxon>
        <taxon>Acholeplasmataceae</taxon>
        <taxon>Candidatus Phytoplasma</taxon>
        <taxon>16SrI (Aster yellows group)</taxon>
    </lineage>
</organism>
<dbReference type="Pfam" id="PF12113">
    <property type="entry name" value="SVM_signal"/>
    <property type="match status" value="1"/>
</dbReference>
<reference evidence="2" key="1">
    <citation type="journal article" date="2014" name="Plant J.">
        <title>Recognition of floral homeotic MADS domain transcription factors by a phytoplasmal effector, phyllogen, induces phyllody.</title>
        <authorList>
            <person name="Maejima K."/>
            <person name="Iwai R."/>
            <person name="Himeno M."/>
            <person name="Komatsu K."/>
            <person name="Kitazawa Y."/>
            <person name="Fujita N."/>
            <person name="Ishikawa K."/>
            <person name="Fukuoka M."/>
            <person name="Minato N."/>
            <person name="Yamaji Y."/>
            <person name="Oshima K."/>
            <person name="Namba S."/>
        </authorList>
    </citation>
    <scope>NUCLEOTIDE SEQUENCE</scope>
    <source>
        <strain evidence="2">PYR</strain>
    </source>
</reference>
<name>A0A0A8JCY8_9MOLU</name>